<gene>
    <name evidence="2" type="ORF">SmJEL517_g00968</name>
</gene>
<dbReference type="InterPro" id="IPR036850">
    <property type="entry name" value="NDK-like_dom_sf"/>
</dbReference>
<dbReference type="GeneID" id="42002193"/>
<feature type="compositionally biased region" description="Low complexity" evidence="1">
    <location>
        <begin position="500"/>
        <end position="523"/>
    </location>
</feature>
<evidence type="ECO:0000313" key="2">
    <source>
        <dbReference type="EMBL" id="TPX37110.1"/>
    </source>
</evidence>
<dbReference type="OrthoDB" id="2162449at2759"/>
<feature type="compositionally biased region" description="Low complexity" evidence="1">
    <location>
        <begin position="342"/>
        <end position="355"/>
    </location>
</feature>
<organism evidence="2 3">
    <name type="scientific">Synchytrium microbalum</name>
    <dbReference type="NCBI Taxonomy" id="1806994"/>
    <lineage>
        <taxon>Eukaryota</taxon>
        <taxon>Fungi</taxon>
        <taxon>Fungi incertae sedis</taxon>
        <taxon>Chytridiomycota</taxon>
        <taxon>Chytridiomycota incertae sedis</taxon>
        <taxon>Chytridiomycetes</taxon>
        <taxon>Synchytriales</taxon>
        <taxon>Synchytriaceae</taxon>
        <taxon>Synchytrium</taxon>
    </lineage>
</organism>
<name>A0A507C689_9FUNG</name>
<feature type="compositionally biased region" description="Low complexity" evidence="1">
    <location>
        <begin position="1161"/>
        <end position="1195"/>
    </location>
</feature>
<accession>A0A507C689</accession>
<feature type="compositionally biased region" description="Acidic residues" evidence="1">
    <location>
        <begin position="403"/>
        <end position="428"/>
    </location>
</feature>
<feature type="region of interest" description="Disordered" evidence="1">
    <location>
        <begin position="183"/>
        <end position="243"/>
    </location>
</feature>
<feature type="compositionally biased region" description="Basic residues" evidence="1">
    <location>
        <begin position="372"/>
        <end position="391"/>
    </location>
</feature>
<feature type="region of interest" description="Disordered" evidence="1">
    <location>
        <begin position="342"/>
        <end position="524"/>
    </location>
</feature>
<feature type="region of interest" description="Disordered" evidence="1">
    <location>
        <begin position="1"/>
        <end position="55"/>
    </location>
</feature>
<feature type="compositionally biased region" description="Low complexity" evidence="1">
    <location>
        <begin position="446"/>
        <end position="480"/>
    </location>
</feature>
<comment type="caution">
    <text evidence="2">The sequence shown here is derived from an EMBL/GenBank/DDBJ whole genome shotgun (WGS) entry which is preliminary data.</text>
</comment>
<keyword evidence="3" id="KW-1185">Reference proteome</keyword>
<protein>
    <submittedName>
        <fullName evidence="2">Uncharacterized protein</fullName>
    </submittedName>
</protein>
<feature type="compositionally biased region" description="Low complexity" evidence="1">
    <location>
        <begin position="196"/>
        <end position="231"/>
    </location>
</feature>
<dbReference type="EMBL" id="QEAO01000003">
    <property type="protein sequence ID" value="TPX37110.1"/>
    <property type="molecule type" value="Genomic_DNA"/>
</dbReference>
<feature type="compositionally biased region" description="Polar residues" evidence="1">
    <location>
        <begin position="13"/>
        <end position="22"/>
    </location>
</feature>
<feature type="compositionally biased region" description="Pro residues" evidence="1">
    <location>
        <begin position="81"/>
        <end position="93"/>
    </location>
</feature>
<feature type="compositionally biased region" description="Polar residues" evidence="1">
    <location>
        <begin position="183"/>
        <end position="195"/>
    </location>
</feature>
<feature type="compositionally biased region" description="Basic and acidic residues" evidence="1">
    <location>
        <begin position="1199"/>
        <end position="1210"/>
    </location>
</feature>
<dbReference type="RefSeq" id="XP_031027180.1">
    <property type="nucleotide sequence ID" value="XM_031166896.1"/>
</dbReference>
<dbReference type="Gene3D" id="3.30.70.141">
    <property type="entry name" value="Nucleoside diphosphate kinase-like domain"/>
    <property type="match status" value="1"/>
</dbReference>
<proteinExistence type="predicted"/>
<feature type="compositionally biased region" description="Acidic residues" evidence="1">
    <location>
        <begin position="31"/>
        <end position="50"/>
    </location>
</feature>
<evidence type="ECO:0000256" key="1">
    <source>
        <dbReference type="SAM" id="MobiDB-lite"/>
    </source>
</evidence>
<dbReference type="PANTHER" id="PTHR24216:SF65">
    <property type="entry name" value="PAXILLIN-LIKE PROTEIN 1"/>
    <property type="match status" value="1"/>
</dbReference>
<dbReference type="SUPFAM" id="SSF54919">
    <property type="entry name" value="Nucleoside diphosphate kinase, NDK"/>
    <property type="match status" value="1"/>
</dbReference>
<dbReference type="Proteomes" id="UP000319731">
    <property type="component" value="Unassembled WGS sequence"/>
</dbReference>
<sequence>MFRGYKGGRTALIDSSSNNQWYTDHRNEAVVEQDDSDDEPDFQHDDDEEDFPKFRDWTAETPAMSRKLDHHVVNGRDLSPRLPPISSIPPSFEPPASNNYNVSSSPSLDFDTELSRSQSLVDSKTHHQDHHIQPPVRKVEAYAIADQSRAFGNYIPNMTPTFSDFVTHDDLDALLASFQNTTPAVVNGDSGISSNTSRSPRNGGGTSSSRSPRNGRSPLHSPRISPRSSPRVGHVSPMESLLAPPRAKPTFQFATIDDLPNVNETVAVESSTSGRRYDSAINLYGSSAELSTFKKSNSLLVENVEDDGILAEKAEEEAEEKRPLLADFKSLNDLMSRDMDAIAPVSESVPASASPTLDLPENPSPSEQQPGRLKKSQKKKKKKKFKVRKPKAANSGNRNAGEADSDGDDVEGQEEEEGGDEDDEEGDANMDSFEQDGRPPIARQGPSPTSSQIPFSSSSSKSPKSNNRPSAPNSKTQSPHHQPKSKSPHHIDILPPANISKSSSASSSKPSQQHQPHQSQPPSTLKIQHNRLSIKVHPDSKDSAPPLSAPPSTVANNLPIPTNTILSANDVETCETILLTTSELVPSSLYGVILDTLVNKLGYEVESLSRRCVRPWASQPKDRRDIVTRATLAIVVSRRNDTISVPLTLEAGLSEIHTRCLDVLNEPGFSYSSSNNNSTSTKALLNSTPSHIISTARAPKRDKTRKDLDVLSALLPPPSPQNRIGQQNVVNTCIEVPQIVFVMARMHIAIPLLRKLIEPSIPSSTTRPPVSASGVQYVSSNRFELLGIKCIPCITPAHAKLLTPFEVHERQWASSLEVLTSSGGGNGGEQRWMVLALRRIGAYDYLEKITSSLIESHKPPAGNNLIKTSAVVGLSDKDLARLSILSTSSPDMALQALTSFFRDVELLPGDPSEWEDVACHPIEYFSHPVVLQNVTLAAPLLMSAVIMDKRMFPSLGKVLARIQREGFVLTGLKLCRISANMAQKFVANADDQERLTPTQRDDFMRKLTDGPVLCGLISRENGVRKWLDVLDDVYLKSGGLPLQVGDALPDPMPFGLYGSPSFRAALNQKQVLFPEGPPVDALSHICMNRYMRKIVPKAPTDLPPPGRKCYSFLTPRGPNASPSGEAQLSCVLLLPVETTFEKILAQWAKIVDCILGTTPPTSATATSTASGGSSAASSSRPPRPQESQQQQQQRGRASRGGERERGRIRETSSSTRASDDTVQDDDEQQQPFKLIACRLVIVRENVAEEVAKWSAISNAEWGAVGAGVPVEMTMRNGPTLILALEKEGGSAPAMLNSKIERLDKSLGKCIIATQSHDEALKVLPDFFGDLHGSTLYRIKT</sequence>
<dbReference type="PANTHER" id="PTHR24216">
    <property type="entry name" value="PAXILLIN-RELATED"/>
    <property type="match status" value="1"/>
</dbReference>
<evidence type="ECO:0000313" key="3">
    <source>
        <dbReference type="Proteomes" id="UP000319731"/>
    </source>
</evidence>
<feature type="region of interest" description="Disordered" evidence="1">
    <location>
        <begin position="536"/>
        <end position="557"/>
    </location>
</feature>
<reference evidence="2 3" key="1">
    <citation type="journal article" date="2019" name="Sci. Rep.">
        <title>Comparative genomics of chytrid fungi reveal insights into the obligate biotrophic and pathogenic lifestyle of Synchytrium endobioticum.</title>
        <authorList>
            <person name="van de Vossenberg B.T.L.H."/>
            <person name="Warris S."/>
            <person name="Nguyen H.D.T."/>
            <person name="van Gent-Pelzer M.P.E."/>
            <person name="Joly D.L."/>
            <person name="van de Geest H.C."/>
            <person name="Bonants P.J.M."/>
            <person name="Smith D.S."/>
            <person name="Levesque C.A."/>
            <person name="van der Lee T.A.J."/>
        </authorList>
    </citation>
    <scope>NUCLEOTIDE SEQUENCE [LARGE SCALE GENOMIC DNA]</scope>
    <source>
        <strain evidence="2 3">JEL517</strain>
    </source>
</reference>
<feature type="region of interest" description="Disordered" evidence="1">
    <location>
        <begin position="68"/>
        <end position="98"/>
    </location>
</feature>
<feature type="region of interest" description="Disordered" evidence="1">
    <location>
        <begin position="1161"/>
        <end position="1227"/>
    </location>
</feature>